<feature type="compositionally biased region" description="Basic and acidic residues" evidence="1">
    <location>
        <begin position="12"/>
        <end position="24"/>
    </location>
</feature>
<keyword evidence="4" id="KW-1185">Reference proteome</keyword>
<keyword evidence="2" id="KW-0472">Membrane</keyword>
<keyword evidence="2" id="KW-1133">Transmembrane helix</keyword>
<dbReference type="Proteomes" id="UP001446871">
    <property type="component" value="Unassembled WGS sequence"/>
</dbReference>
<evidence type="ECO:0000256" key="1">
    <source>
        <dbReference type="SAM" id="MobiDB-lite"/>
    </source>
</evidence>
<evidence type="ECO:0000313" key="4">
    <source>
        <dbReference type="Proteomes" id="UP001446871"/>
    </source>
</evidence>
<gene>
    <name evidence="3" type="ORF">PG996_009030</name>
</gene>
<keyword evidence="2" id="KW-0812">Transmembrane</keyword>
<reference evidence="3 4" key="1">
    <citation type="submission" date="2023-01" db="EMBL/GenBank/DDBJ databases">
        <title>Analysis of 21 Apiospora genomes using comparative genomics revels a genus with tremendous synthesis potential of carbohydrate active enzymes and secondary metabolites.</title>
        <authorList>
            <person name="Sorensen T."/>
        </authorList>
    </citation>
    <scope>NUCLEOTIDE SEQUENCE [LARGE SCALE GENOMIC DNA]</scope>
    <source>
        <strain evidence="3 4">CBS 83171</strain>
    </source>
</reference>
<protein>
    <submittedName>
        <fullName evidence="3">Uncharacterized protein</fullName>
    </submittedName>
</protein>
<evidence type="ECO:0000256" key="2">
    <source>
        <dbReference type="SAM" id="Phobius"/>
    </source>
</evidence>
<dbReference type="EMBL" id="JAQQWM010000006">
    <property type="protein sequence ID" value="KAK8059100.1"/>
    <property type="molecule type" value="Genomic_DNA"/>
</dbReference>
<accession>A0ABR1UJL0</accession>
<comment type="caution">
    <text evidence="3">The sequence shown here is derived from an EMBL/GenBank/DDBJ whole genome shotgun (WGS) entry which is preliminary data.</text>
</comment>
<sequence length="670" mass="74070">MQDINNGRNPTKAHETSVHHEVSLHDVDEAEARPVRPLLHHQSSYLSYSYPESTFSSQSTEYGSSYGQEFVKGAEPRTEGTPKRVLQTGWLGSFQSWLFHAPAVLLTSSIVYIDSAKPFRFPEQGPRVGDTGVLPSTIINLLQVAAKVHEVIMVLSISSIILAIYRRRLIGNGIRLGFLTAGYRVGDIGYLFSSSFWRQGLDRTRPWEILLCGLFVFATAMSAIVGPASAVLLTPTLDWFDFAPGTAFNNIQSPLTYGVPRNYAWYPVMQANESSPEARACVTPVGLYHVGCPARGFREINQWVGEWRATNLASPILFQSVASDIGRRLKPLTDVKRSVVLSTTPSDFLLNSIGLFHNYIEAADVGAVSGNSGSGKPRYRLNTQGAAVKRNPFSAELLQPFVQSKYQIKWSALDELTSNFENMTNVPDHQVHDEGNSLEENDEKTMRETLLAMAIGTYLTEALARASPPGATLLKLASNDSTLQYALLGSQRQRAVFNITVHNTTHVYSDQTDMYTPGDLDSYEIAWFHGLLPIVLTAERYGYGTGQPRKTLHFAQIMLAMYLAAVFLYAAAITAAYILELCRNSTQSRHRILHVAAWSDLQDLLLLAPKTPAPAAGDLADAGAGVTSSGVWRKVVQVRADDRDHVQLVMDYEAQERTKPLGVTGKERYY</sequence>
<feature type="transmembrane region" description="Helical" evidence="2">
    <location>
        <begin position="557"/>
        <end position="579"/>
    </location>
</feature>
<feature type="transmembrane region" description="Helical" evidence="2">
    <location>
        <begin position="209"/>
        <end position="233"/>
    </location>
</feature>
<feature type="region of interest" description="Disordered" evidence="1">
    <location>
        <begin position="1"/>
        <end position="24"/>
    </location>
</feature>
<organism evidence="3 4">
    <name type="scientific">Apiospora saccharicola</name>
    <dbReference type="NCBI Taxonomy" id="335842"/>
    <lineage>
        <taxon>Eukaryota</taxon>
        <taxon>Fungi</taxon>
        <taxon>Dikarya</taxon>
        <taxon>Ascomycota</taxon>
        <taxon>Pezizomycotina</taxon>
        <taxon>Sordariomycetes</taxon>
        <taxon>Xylariomycetidae</taxon>
        <taxon>Amphisphaeriales</taxon>
        <taxon>Apiosporaceae</taxon>
        <taxon>Apiospora</taxon>
    </lineage>
</organism>
<feature type="transmembrane region" description="Helical" evidence="2">
    <location>
        <begin position="144"/>
        <end position="165"/>
    </location>
</feature>
<proteinExistence type="predicted"/>
<evidence type="ECO:0000313" key="3">
    <source>
        <dbReference type="EMBL" id="KAK8059100.1"/>
    </source>
</evidence>
<name>A0ABR1UJL0_9PEZI</name>